<dbReference type="InterPro" id="IPR050708">
    <property type="entry name" value="T6SS_VgrG/RHS"/>
</dbReference>
<feature type="region of interest" description="Disordered" evidence="2">
    <location>
        <begin position="254"/>
        <end position="346"/>
    </location>
</feature>
<feature type="compositionally biased region" description="Basic and acidic residues" evidence="2">
    <location>
        <begin position="1397"/>
        <end position="1406"/>
    </location>
</feature>
<dbReference type="NCBIfam" id="TIGR03696">
    <property type="entry name" value="Rhs_assc_core"/>
    <property type="match status" value="1"/>
</dbReference>
<feature type="domain" description="Teneurin-like YD-shell" evidence="4">
    <location>
        <begin position="997"/>
        <end position="1141"/>
    </location>
</feature>
<name>A0A1Q8CL58_9PSEU</name>
<dbReference type="EMBL" id="MSIE01000045">
    <property type="protein sequence ID" value="OLF15098.1"/>
    <property type="molecule type" value="Genomic_DNA"/>
</dbReference>
<dbReference type="InterPro" id="IPR045351">
    <property type="entry name" value="DUF6531"/>
</dbReference>
<feature type="domain" description="Teneurin-like YD-shell" evidence="4">
    <location>
        <begin position="1247"/>
        <end position="1326"/>
    </location>
</feature>
<dbReference type="SUPFAM" id="SSF63829">
    <property type="entry name" value="Calcium-dependent phosphotriesterase"/>
    <property type="match status" value="1"/>
</dbReference>
<dbReference type="Pfam" id="PF20148">
    <property type="entry name" value="DUF6531"/>
    <property type="match status" value="1"/>
</dbReference>
<dbReference type="InterPro" id="IPR031325">
    <property type="entry name" value="RHS_repeat"/>
</dbReference>
<dbReference type="InterPro" id="IPR022385">
    <property type="entry name" value="Rhs_assc_core"/>
</dbReference>
<comment type="caution">
    <text evidence="5">The sequence shown here is derived from an EMBL/GenBank/DDBJ whole genome shotgun (WGS) entry which is preliminary data.</text>
</comment>
<proteinExistence type="predicted"/>
<keyword evidence="6" id="KW-1185">Reference proteome</keyword>
<feature type="region of interest" description="Disordered" evidence="2">
    <location>
        <begin position="1397"/>
        <end position="1420"/>
    </location>
</feature>
<gene>
    <name evidence="5" type="ORF">BU204_23825</name>
</gene>
<evidence type="ECO:0000259" key="3">
    <source>
        <dbReference type="Pfam" id="PF20148"/>
    </source>
</evidence>
<keyword evidence="1" id="KW-0677">Repeat</keyword>
<evidence type="ECO:0000313" key="5">
    <source>
        <dbReference type="EMBL" id="OLF15098.1"/>
    </source>
</evidence>
<dbReference type="Gene3D" id="2.180.10.10">
    <property type="entry name" value="RHS repeat-associated core"/>
    <property type="match status" value="4"/>
</dbReference>
<dbReference type="InterPro" id="IPR056823">
    <property type="entry name" value="TEN-like_YD-shell"/>
</dbReference>
<dbReference type="NCBIfam" id="TIGR01643">
    <property type="entry name" value="YD_repeat_2x"/>
    <property type="match status" value="7"/>
</dbReference>
<dbReference type="STRING" id="1912961.BU204_23825"/>
<protein>
    <submittedName>
        <fullName evidence="5">Type IV secretion protein Rhs</fullName>
    </submittedName>
</protein>
<evidence type="ECO:0000256" key="1">
    <source>
        <dbReference type="ARBA" id="ARBA00022737"/>
    </source>
</evidence>
<feature type="compositionally biased region" description="Low complexity" evidence="2">
    <location>
        <begin position="276"/>
        <end position="302"/>
    </location>
</feature>
<sequence length="1460" mass="159576">MAMSEGNPLVAQSQDTTTAVTGIGIAESAQGLAQGVSDGDWVEAGLSAVGVGLEVLSLVIDPLGTLASYGVSWLIEHVRPLKEALDWFAGDPPVIQSFSQTWANVAAEVAAVSQDYLREARSGTAGWSGQAGEAYRTHATESADALAGAGVLADGISAGVMIMGEVVAFVREFIRDLVADLVGRLIAWALEAAATLGLATPVIVAQATAAISKTVAKVADVVRKLVKTIGNVGPRIRKILDKLDEIIAKLAKLRKADAPGGTSPSAARGGSSPDAPTTRGSDGTSPSSTSDADAAGGTTPSGAAGGRPGGGKPGGGDSPGMRDNAGNPKTDARDTECTPGSGEPIDLATGQMYLEQFDVDLKGTLPLLLQRTHYSSYRVGRFFGRSWSSTLDQRIEVDDQGVYFADADGARLVYPVPPADGTAVFAEFGARWALRRTPEGYTVEQPERGRTLSFAGPGELLPLTRLADRNGNEITFSYDDQGAVTGIRHSGGYDIGVDTEDMLVRRLWLRGAQPVTLMRYRYDERRRLVEVVNSSDKAHRFTYDDSGRIVRWEDRNGEWYEYEYDQWGRCVRTNGSGGAMACSWVYDTGSTVFTDSRGTARTYYFNDLLQVVREVGPGGEETRREWDRYDRLASQTDPLGRTTRYERDAAGNLVRIVRPDGSHATAEYNELGLPVRIVDPDGAVWLQTYDTRGNLVQATDPLGATTVYQIDDRGRPVTITDAEGGIQRLEHDAAGLIVAVTDAVGAITRYRRDQFGRVVEITGATDATERFTWTVEGLMMSHTQADGATERWFYDGESSLVRHVDVLGNVTTIETTHFDFPRSEVGPDGSRLDFAYDTEMNLVAVTNARGEVWRYGYDAVGRLVEETDFGGRTRRYELNAAGEVIATVNGAGTRIELVRDVLGNIVERRSEGATIASYEFDPLGRITAARNADATVVFERDRLGRVVAETVNGRTVRSAYDLLGRRVSRVTPTGSTMTWSFDAEARPATLRTAGRVMSFGHDARGREVERSMNTGTALTQAWDVCDRLVSQAVAGGPAARVVQRRAYRYRVDGDLIAIQDQLDGTRRFELDPVGRITAVDGPTGNERYAYDRVGEIAAAAWQGGTAEAQGPREYAGSRLVRAGNVRYQYDAQGRVVMRQRKRLSTKPDIWRYSWDVEDRLVGVVTPDGTSWRYRYDALGRRIAKQRLAPDGRAAERTDFTWAGEHLVEQAHSGGRATTWVHHPRTGAVLTQTERVIARDAPQRWVDERFYSIVTDLVGTPTELVDDAGELVWRRQTTVWGQALEGLRQRAYTPLRFPGQYHDQETGLDYNHHRYYDAEVGRYYSGDPLGLLPAPNPDAYVPNPLTWSDPLGLAASQARRGPCRCGEIRPDGRRVGIDPSHDEHWVSPDAYASAAAREHRNAARTEEGATSTGQHGAGYRAAARGLREEARNRDLLPEVREALLRIAKRYEARARGIDHNM</sequence>
<evidence type="ECO:0000256" key="2">
    <source>
        <dbReference type="SAM" id="MobiDB-lite"/>
    </source>
</evidence>
<dbReference type="PANTHER" id="PTHR32305:SF15">
    <property type="entry name" value="PROTEIN RHSA-RELATED"/>
    <property type="match status" value="1"/>
</dbReference>
<dbReference type="Pfam" id="PF25023">
    <property type="entry name" value="TEN_YD-shell"/>
    <property type="match status" value="2"/>
</dbReference>
<accession>A0A1Q8CL58</accession>
<evidence type="ECO:0000313" key="6">
    <source>
        <dbReference type="Proteomes" id="UP000185596"/>
    </source>
</evidence>
<dbReference type="Pfam" id="PF05593">
    <property type="entry name" value="RHS_repeat"/>
    <property type="match status" value="6"/>
</dbReference>
<feature type="domain" description="DUF6531" evidence="3">
    <location>
        <begin position="342"/>
        <end position="414"/>
    </location>
</feature>
<evidence type="ECO:0000259" key="4">
    <source>
        <dbReference type="Pfam" id="PF25023"/>
    </source>
</evidence>
<reference evidence="5 6" key="1">
    <citation type="submission" date="2016-12" db="EMBL/GenBank/DDBJ databases">
        <title>The draft genome sequence of Actinophytocola sp. 11-183.</title>
        <authorList>
            <person name="Wang W."/>
            <person name="Yuan L."/>
        </authorList>
    </citation>
    <scope>NUCLEOTIDE SEQUENCE [LARGE SCALE GENOMIC DNA]</scope>
    <source>
        <strain evidence="5 6">11-183</strain>
    </source>
</reference>
<feature type="compositionally biased region" description="Gly residues" evidence="2">
    <location>
        <begin position="303"/>
        <end position="318"/>
    </location>
</feature>
<dbReference type="InterPro" id="IPR006530">
    <property type="entry name" value="YD"/>
</dbReference>
<dbReference type="PANTHER" id="PTHR32305">
    <property type="match status" value="1"/>
</dbReference>
<organism evidence="5 6">
    <name type="scientific">Actinophytocola xanthii</name>
    <dbReference type="NCBI Taxonomy" id="1912961"/>
    <lineage>
        <taxon>Bacteria</taxon>
        <taxon>Bacillati</taxon>
        <taxon>Actinomycetota</taxon>
        <taxon>Actinomycetes</taxon>
        <taxon>Pseudonocardiales</taxon>
        <taxon>Pseudonocardiaceae</taxon>
    </lineage>
</organism>
<dbReference type="Proteomes" id="UP000185596">
    <property type="component" value="Unassembled WGS sequence"/>
</dbReference>